<sequence length="215" mass="24649">MVDRTGLQHLPSTMFQSIDPPLIFVFVERWQPDTNTFHMPYGEMTIMLHDVQHILGTTLFVDKSGNRIRLSALHELIIEGVTEVPAYSCGAATLTYLIAWIYEYFPCFRPPRGRSQPGRPRACIWSVRSVDRSEARLSTLRSCLDQFTASDVTWLPYGRTPGALLPWTCYIGFIQYRDVIEPYKPSRVLQQLGYVQIIILIPTKGHIGAFRSFLH</sequence>
<dbReference type="Proteomes" id="UP000188268">
    <property type="component" value="Unassembled WGS sequence"/>
</dbReference>
<accession>A0A1R3K6I7</accession>
<dbReference type="AlphaFoldDB" id="A0A1R3K6I7"/>
<dbReference type="Gramene" id="OMP02689">
    <property type="protein sequence ID" value="OMP02689"/>
    <property type="gene ID" value="CCACVL1_02725"/>
</dbReference>
<dbReference type="Pfam" id="PF10536">
    <property type="entry name" value="PMD"/>
    <property type="match status" value="2"/>
</dbReference>
<dbReference type="InterPro" id="IPR044824">
    <property type="entry name" value="MAIN-like"/>
</dbReference>
<dbReference type="STRING" id="210143.A0A1R3K6I7"/>
<dbReference type="PANTHER" id="PTHR46033:SF8">
    <property type="entry name" value="PROTEIN MAINTENANCE OF MERISTEMS-LIKE"/>
    <property type="match status" value="1"/>
</dbReference>
<dbReference type="OrthoDB" id="960611at2759"/>
<name>A0A1R3K6I7_COCAP</name>
<protein>
    <recommendedName>
        <fullName evidence="1">Aminotransferase-like plant mobile domain-containing protein</fullName>
    </recommendedName>
</protein>
<dbReference type="EMBL" id="AWWV01006189">
    <property type="protein sequence ID" value="OMP02689.1"/>
    <property type="molecule type" value="Genomic_DNA"/>
</dbReference>
<reference evidence="2 3" key="1">
    <citation type="submission" date="2013-09" db="EMBL/GenBank/DDBJ databases">
        <title>Corchorus capsularis genome sequencing.</title>
        <authorList>
            <person name="Alam M."/>
            <person name="Haque M.S."/>
            <person name="Islam M.S."/>
            <person name="Emdad E.M."/>
            <person name="Islam M.M."/>
            <person name="Ahmed B."/>
            <person name="Halim A."/>
            <person name="Hossen Q.M.M."/>
            <person name="Hossain M.Z."/>
            <person name="Ahmed R."/>
            <person name="Khan M.M."/>
            <person name="Islam R."/>
            <person name="Rashid M.M."/>
            <person name="Khan S.A."/>
            <person name="Rahman M.S."/>
            <person name="Alam M."/>
        </authorList>
    </citation>
    <scope>NUCLEOTIDE SEQUENCE [LARGE SCALE GENOMIC DNA]</scope>
    <source>
        <strain evidence="3">cv. CVL-1</strain>
        <tissue evidence="2">Whole seedling</tissue>
    </source>
</reference>
<comment type="caution">
    <text evidence="2">The sequence shown here is derived from an EMBL/GenBank/DDBJ whole genome shotgun (WGS) entry which is preliminary data.</text>
</comment>
<proteinExistence type="predicted"/>
<feature type="domain" description="Aminotransferase-like plant mobile" evidence="1">
    <location>
        <begin position="16"/>
        <end position="57"/>
    </location>
</feature>
<evidence type="ECO:0000313" key="3">
    <source>
        <dbReference type="Proteomes" id="UP000188268"/>
    </source>
</evidence>
<gene>
    <name evidence="2" type="ORF">CCACVL1_02725</name>
</gene>
<evidence type="ECO:0000313" key="2">
    <source>
        <dbReference type="EMBL" id="OMP02689.1"/>
    </source>
</evidence>
<dbReference type="OMA" id="GHIGAFR"/>
<dbReference type="PANTHER" id="PTHR46033">
    <property type="entry name" value="PROTEIN MAIN-LIKE 2"/>
    <property type="match status" value="1"/>
</dbReference>
<evidence type="ECO:0000259" key="1">
    <source>
        <dbReference type="Pfam" id="PF10536"/>
    </source>
</evidence>
<dbReference type="GO" id="GO:0010073">
    <property type="term" value="P:meristem maintenance"/>
    <property type="evidence" value="ECO:0007669"/>
    <property type="project" value="InterPro"/>
</dbReference>
<dbReference type="InterPro" id="IPR019557">
    <property type="entry name" value="AminoTfrase-like_pln_mobile"/>
</dbReference>
<feature type="domain" description="Aminotransferase-like plant mobile" evidence="1">
    <location>
        <begin position="91"/>
        <end position="198"/>
    </location>
</feature>
<keyword evidence="3" id="KW-1185">Reference proteome</keyword>
<organism evidence="2 3">
    <name type="scientific">Corchorus capsularis</name>
    <name type="common">Jute</name>
    <dbReference type="NCBI Taxonomy" id="210143"/>
    <lineage>
        <taxon>Eukaryota</taxon>
        <taxon>Viridiplantae</taxon>
        <taxon>Streptophyta</taxon>
        <taxon>Embryophyta</taxon>
        <taxon>Tracheophyta</taxon>
        <taxon>Spermatophyta</taxon>
        <taxon>Magnoliopsida</taxon>
        <taxon>eudicotyledons</taxon>
        <taxon>Gunneridae</taxon>
        <taxon>Pentapetalae</taxon>
        <taxon>rosids</taxon>
        <taxon>malvids</taxon>
        <taxon>Malvales</taxon>
        <taxon>Malvaceae</taxon>
        <taxon>Grewioideae</taxon>
        <taxon>Apeibeae</taxon>
        <taxon>Corchorus</taxon>
    </lineage>
</organism>